<dbReference type="Gene3D" id="1.10.1410.10">
    <property type="match status" value="1"/>
</dbReference>
<reference evidence="3" key="1">
    <citation type="submission" date="2021-01" db="EMBL/GenBank/DDBJ databases">
        <authorList>
            <person name="Corre E."/>
            <person name="Pelletier E."/>
            <person name="Niang G."/>
            <person name="Scheremetjew M."/>
            <person name="Finn R."/>
            <person name="Kale V."/>
            <person name="Holt S."/>
            <person name="Cochrane G."/>
            <person name="Meng A."/>
            <person name="Brown T."/>
            <person name="Cohen L."/>
        </authorList>
    </citation>
    <scope>NUCLEOTIDE SEQUENCE</scope>
</reference>
<organism evidence="3">
    <name type="scientific">Noctiluca scintillans</name>
    <name type="common">Sea sparkle</name>
    <name type="synonym">Red tide dinoflagellate</name>
    <dbReference type="NCBI Taxonomy" id="2966"/>
    <lineage>
        <taxon>Eukaryota</taxon>
        <taxon>Sar</taxon>
        <taxon>Alveolata</taxon>
        <taxon>Dinophyceae</taxon>
        <taxon>Noctilucales</taxon>
        <taxon>Noctilucaceae</taxon>
        <taxon>Noctiluca</taxon>
    </lineage>
</organism>
<dbReference type="EMBL" id="HBFQ01040968">
    <property type="protein sequence ID" value="CAD8854695.1"/>
    <property type="molecule type" value="Transcribed_RNA"/>
</dbReference>
<dbReference type="Gene3D" id="3.30.460.10">
    <property type="entry name" value="Beta Polymerase, domain 2"/>
    <property type="match status" value="1"/>
</dbReference>
<sequence>MDHHVHVLRDAQQGLVAVVELACIQALGRAFHQLVLVGSAALRVETPGSDVDVVCFTQSNGEESAGMPVDSLRKVHKSFSALVNQYANSGASISTQLIEDARVPILRVLWGPPGHAGRWPRNNCIAVDVSVDQSRPVEHVRWFQSVGAAPSTRTPALPAPLVTLTLRCVKWWLRQRQIPRRKDGGLPTLAWLLMTVHVCFLPDTRDQASTHRSTALMTLFMAFFAHYSAPDGLDGVLSFAPDHSTSEFKHPATKKAMWGELSVIDPTRDSSEPVDLAPHLTPATQLLISHELRRANLGLRRIPRIEPLFGESRKILEEMFEPLPDGANSLPSFTSTAISVLLLWGEDAEACDIELGMVDRILPRLGWNASFLHRTDDRSELHTRLYDVDERTGRCRRKKIPNLILCPVHFICNVNFEKHGSNMRLEQDGLERFREMKRVLIEMRSRQQPVDMRAADCLAAGTQISSGRTRHRRPSHRESRSKNKSCDLPTQTGRGRQAGDEHL</sequence>
<proteinExistence type="predicted"/>
<evidence type="ECO:0000313" key="3">
    <source>
        <dbReference type="EMBL" id="CAD8854695.1"/>
    </source>
</evidence>
<dbReference type="AlphaFoldDB" id="A0A7S1AHV4"/>
<evidence type="ECO:0000256" key="1">
    <source>
        <dbReference type="SAM" id="MobiDB-lite"/>
    </source>
</evidence>
<dbReference type="SUPFAM" id="SSF81301">
    <property type="entry name" value="Nucleotidyltransferase"/>
    <property type="match status" value="1"/>
</dbReference>
<dbReference type="InterPro" id="IPR043519">
    <property type="entry name" value="NT_sf"/>
</dbReference>
<feature type="domain" description="Poly(A) RNA polymerase mitochondrial-like central palm" evidence="2">
    <location>
        <begin position="33"/>
        <end position="133"/>
    </location>
</feature>
<feature type="compositionally biased region" description="Basic and acidic residues" evidence="1">
    <location>
        <begin position="476"/>
        <end position="485"/>
    </location>
</feature>
<name>A0A7S1AHV4_NOCSC</name>
<protein>
    <recommendedName>
        <fullName evidence="2">Poly(A) RNA polymerase mitochondrial-like central palm domain-containing protein</fullName>
    </recommendedName>
</protein>
<evidence type="ECO:0000259" key="2">
    <source>
        <dbReference type="Pfam" id="PF22600"/>
    </source>
</evidence>
<dbReference type="Pfam" id="PF22600">
    <property type="entry name" value="MTPAP-like_central"/>
    <property type="match status" value="1"/>
</dbReference>
<dbReference type="SUPFAM" id="SSF81631">
    <property type="entry name" value="PAP/OAS1 substrate-binding domain"/>
    <property type="match status" value="1"/>
</dbReference>
<dbReference type="InterPro" id="IPR054708">
    <property type="entry name" value="MTPAP-like_central"/>
</dbReference>
<accession>A0A7S1AHV4</accession>
<gene>
    <name evidence="3" type="ORF">NSCI0253_LOCUS29047</name>
</gene>
<feature type="region of interest" description="Disordered" evidence="1">
    <location>
        <begin position="461"/>
        <end position="503"/>
    </location>
</feature>